<dbReference type="InterPro" id="IPR011990">
    <property type="entry name" value="TPR-like_helical_dom_sf"/>
</dbReference>
<sequence length="768" mass="84356">MMQKWLKPLWQGATLCWLLMVPALALAGQAVDGGDELIAQGIALREQGDLQKSIDLLSSVSKLAVSPGGQLRARGELGISLLQAHRHEESEGLLRSAYGSSTGVERAHFAVYLGNLALIRKRSEEARGYYQEALDLAPEAIEIQFSVRLNLLRMAPEAEKLAQLLLLSQQTEQVGGPPGPLARFHLNLGEQARLLGTPGLFLAYRHLDRARELSRQQGNPALAVEALDALAQLYEDHHRDQDALILTQQAIEQAHSLAPGAVARLLIDLEWRQARLLRARGREAPALAAYQRAVSHLESVRQDIPIEYEDGRSSFQATLEPIYLGYTDLLLRQLDKQPAEVQAAQLPKVLNALEWIRQAELQDFLGDRCALEAAQGSDPERVPSGTAVLYPVILPDRIELLLQTSNGIHRQTTAIAGATLRATAQTLADALRNGLEDYLEPARQLNDWLLKPFADIFAAQHIDSLVLVPEGALRLVPMAALHDGQQFVIEKYAVSMVTGMTMTHTGVPVGQMAASLVVGLSEPGPVVEKHSRLLSEQIQQADVAEKDRRGRGLARTVELRSMRLLRSATPSNQPSSRQIEDLRTSLTLPGVKEEIEALRSILHGNTLLDAQFTVDQLRQQAESGDYRIVHIASHGVFGGNAETSFILAYDDLITMNGLQSLLKAAKLQSTPIELLSLSACETAEGNDRAPLGISGAAIKARARSVLGTLWPVADEVAKALMKSFYGGIANTRLSKTEALRRAQLEWLRHPDWSHPFYWAPFIIIGNWL</sequence>
<evidence type="ECO:0000256" key="2">
    <source>
        <dbReference type="SAM" id="SignalP"/>
    </source>
</evidence>
<dbReference type="EMBL" id="CP058708">
    <property type="protein sequence ID" value="QLH51274.1"/>
    <property type="molecule type" value="Genomic_DNA"/>
</dbReference>
<evidence type="ECO:0000313" key="4">
    <source>
        <dbReference type="EMBL" id="QLH51274.1"/>
    </source>
</evidence>
<evidence type="ECO:0000256" key="1">
    <source>
        <dbReference type="PROSITE-ProRule" id="PRU00339"/>
    </source>
</evidence>
<dbReference type="PANTHER" id="PTHR10098">
    <property type="entry name" value="RAPSYN-RELATED"/>
    <property type="match status" value="1"/>
</dbReference>
<dbReference type="InterPro" id="IPR024983">
    <property type="entry name" value="CHAT_dom"/>
</dbReference>
<dbReference type="AlphaFoldDB" id="A0A7D5NCG2"/>
<dbReference type="Gene3D" id="1.25.40.10">
    <property type="entry name" value="Tetratricopeptide repeat domain"/>
    <property type="match status" value="1"/>
</dbReference>
<dbReference type="RefSeq" id="WP_034953201.1">
    <property type="nucleotide sequence ID" value="NZ_JDST02000115.1"/>
</dbReference>
<dbReference type="PROSITE" id="PS50005">
    <property type="entry name" value="TPR"/>
    <property type="match status" value="1"/>
</dbReference>
<dbReference type="PANTHER" id="PTHR10098:SF112">
    <property type="entry name" value="SLR0380 PROTEIN"/>
    <property type="match status" value="1"/>
</dbReference>
<evidence type="ECO:0000313" key="5">
    <source>
        <dbReference type="Proteomes" id="UP000509684"/>
    </source>
</evidence>
<proteinExistence type="predicted"/>
<dbReference type="KEGG" id="acog:HWD57_16810"/>
<accession>A0A7D5NCG2</accession>
<feature type="domain" description="CHAT" evidence="3">
    <location>
        <begin position="440"/>
        <end position="766"/>
    </location>
</feature>
<reference evidence="4 5" key="1">
    <citation type="journal article" date="2019" name="Microbiome">
        <title>Annotated bacterial chromosomes from frame-shift-corrected long-read metagenomic data.</title>
        <authorList>
            <person name="Arumugam K."/>
            <person name="Bagci C."/>
            <person name="Bessarab I."/>
            <person name="Beier S."/>
            <person name="Buchfink B."/>
            <person name="Gorska A."/>
            <person name="Qiu G."/>
            <person name="Huson D.H."/>
            <person name="Williams R.B.H."/>
        </authorList>
    </citation>
    <scope>NUCLEOTIDE SEQUENCE [LARGE SCALE GENOMIC DNA]</scope>
    <source>
        <strain evidence="4">SSA1</strain>
    </source>
</reference>
<feature type="signal peptide" evidence="2">
    <location>
        <begin position="1"/>
        <end position="27"/>
    </location>
</feature>
<keyword evidence="2" id="KW-0732">Signal</keyword>
<evidence type="ECO:0000259" key="3">
    <source>
        <dbReference type="Pfam" id="PF12770"/>
    </source>
</evidence>
<gene>
    <name evidence="4" type="ORF">HWD57_16810</name>
</gene>
<feature type="repeat" description="TPR" evidence="1">
    <location>
        <begin position="107"/>
        <end position="140"/>
    </location>
</feature>
<dbReference type="Proteomes" id="UP000509684">
    <property type="component" value="Chromosome"/>
</dbReference>
<protein>
    <submittedName>
        <fullName evidence="4">CHAT domain-containing protein</fullName>
    </submittedName>
</protein>
<dbReference type="InterPro" id="IPR019734">
    <property type="entry name" value="TPR_rpt"/>
</dbReference>
<dbReference type="Pfam" id="PF12770">
    <property type="entry name" value="CHAT"/>
    <property type="match status" value="1"/>
</dbReference>
<keyword evidence="1" id="KW-0802">TPR repeat</keyword>
<name>A0A7D5NCG2_9PROT</name>
<dbReference type="SMART" id="SM00028">
    <property type="entry name" value="TPR"/>
    <property type="match status" value="4"/>
</dbReference>
<organism evidence="4 5">
    <name type="scientific">Candidatus Accumulibacter cognatus</name>
    <dbReference type="NCBI Taxonomy" id="2954383"/>
    <lineage>
        <taxon>Bacteria</taxon>
        <taxon>Pseudomonadati</taxon>
        <taxon>Pseudomonadota</taxon>
        <taxon>Betaproteobacteria</taxon>
        <taxon>Candidatus Accumulibacter</taxon>
    </lineage>
</organism>
<dbReference type="SUPFAM" id="SSF48452">
    <property type="entry name" value="TPR-like"/>
    <property type="match status" value="1"/>
</dbReference>
<feature type="chain" id="PRO_5027975266" evidence="2">
    <location>
        <begin position="28"/>
        <end position="768"/>
    </location>
</feature>